<reference evidence="2" key="1">
    <citation type="submission" date="2014-09" db="EMBL/GenBank/DDBJ databases">
        <title>Genome sequence of the luminous mushroom Mycena chlorophos for searching fungal bioluminescence genes.</title>
        <authorList>
            <person name="Tanaka Y."/>
            <person name="Kasuga D."/>
            <person name="Oba Y."/>
            <person name="Hase S."/>
            <person name="Sato K."/>
            <person name="Oba Y."/>
            <person name="Sakakibara Y."/>
        </authorList>
    </citation>
    <scope>NUCLEOTIDE SEQUENCE</scope>
</reference>
<evidence type="ECO:0000256" key="1">
    <source>
        <dbReference type="SAM" id="SignalP"/>
    </source>
</evidence>
<organism evidence="2 3">
    <name type="scientific">Mycena chlorophos</name>
    <name type="common">Agaric fungus</name>
    <name type="synonym">Agaricus chlorophos</name>
    <dbReference type="NCBI Taxonomy" id="658473"/>
    <lineage>
        <taxon>Eukaryota</taxon>
        <taxon>Fungi</taxon>
        <taxon>Dikarya</taxon>
        <taxon>Basidiomycota</taxon>
        <taxon>Agaricomycotina</taxon>
        <taxon>Agaricomycetes</taxon>
        <taxon>Agaricomycetidae</taxon>
        <taxon>Agaricales</taxon>
        <taxon>Marasmiineae</taxon>
        <taxon>Mycenaceae</taxon>
        <taxon>Mycena</taxon>
    </lineage>
</organism>
<feature type="signal peptide" evidence="1">
    <location>
        <begin position="1"/>
        <end position="16"/>
    </location>
</feature>
<sequence length="694" mass="76471">MVGLLLLLVVMHRIQNIVVPPRSAHRARHYRGRSLARRLWNVLLPLDLTRTSTRLAFQLPTLYFLSKQLLLWTAILLQTADLFPADESGYLSRFGQYAQGLEMEDLCFSTFTAICAAFAMESFVRGLDGGGIGLVQINPNSSPFNLIGYSFLLHIYSSPLTHVYKPMGLPSRPDKHVIVSITIPLLQLTIFHILSIRKRWSNHRFFPTALSSALALIHFHSTLYVHYLVPSASLAPAPAPPAQNFSATTAVKIPAPTPPPPTKASGPLYSRPSGSGSFPLLNWLPNIFETSLILTITLTVVLNSLTQLILTGHISRPLLGLGLSGSVDGAWGWTTLTQLILTGHISRPLLGLGLSGSVDGAWGWTTYDEDWGVVLLRVGTASLEATGLRGWGNELPSVNAAPLQRFPQYGSARLGPSGLVEISHGFGSTGQGRRFKKRGLANEVKEVDVGARVGGSFAFVARFVNWRWIREAWRFGGTAVAVCQGLVGGVWRFVRTGGKVWRARPDSMDDIIVVEQDVDRQLEHEEGDEAAHEELYGRFLRQEEISDDDEDAVADAWGFAESSDDDDGNDDGMQEGETVGIYTDLAESASTPLLLAHLTRTDELPLTRRRYDTLLAYPVQAPGSALAPVLRPPPQPNFEDDSRRNCVIWRSLHLEPQRRSTAARAVEKLSKATLGYSFLESKKTIWIFYSFCGL</sequence>
<dbReference type="Proteomes" id="UP000815677">
    <property type="component" value="Unassembled WGS sequence"/>
</dbReference>
<evidence type="ECO:0000313" key="3">
    <source>
        <dbReference type="Proteomes" id="UP000815677"/>
    </source>
</evidence>
<keyword evidence="3" id="KW-1185">Reference proteome</keyword>
<dbReference type="EMBL" id="DF846523">
    <property type="protein sequence ID" value="GAT50604.1"/>
    <property type="molecule type" value="Genomic_DNA"/>
</dbReference>
<protein>
    <submittedName>
        <fullName evidence="2">Uncharacterized protein</fullName>
    </submittedName>
</protein>
<gene>
    <name evidence="2" type="ORF">MCHLO_07826</name>
</gene>
<proteinExistence type="predicted"/>
<evidence type="ECO:0000313" key="2">
    <source>
        <dbReference type="EMBL" id="GAT50604.1"/>
    </source>
</evidence>
<feature type="chain" id="PRO_5047247382" evidence="1">
    <location>
        <begin position="17"/>
        <end position="694"/>
    </location>
</feature>
<accession>A0ABQ0LJ76</accession>
<name>A0ABQ0LJ76_MYCCL</name>
<keyword evidence="1" id="KW-0732">Signal</keyword>